<sequence length="136" mass="14927">MDHLSTRRARGRRAAVAVAATLGLVLGAPAAVAKKDDAKKFKDDCRESSSVKLKVEPESGGVLQVTAVVWSDDSDVWDWRMKHNDDVSARGTVKAKDADKSFKIVRDMADFTGPDDIEFRAQNTVTGEICKNQLTY</sequence>
<evidence type="ECO:0000256" key="1">
    <source>
        <dbReference type="SAM" id="SignalP"/>
    </source>
</evidence>
<accession>A0A7Y9YDH2</accession>
<dbReference type="AlphaFoldDB" id="A0A7Y9YDH2"/>
<proteinExistence type="predicted"/>
<organism evidence="2 3">
    <name type="scientific">Nocardioides marinus</name>
    <dbReference type="NCBI Taxonomy" id="374514"/>
    <lineage>
        <taxon>Bacteria</taxon>
        <taxon>Bacillati</taxon>
        <taxon>Actinomycetota</taxon>
        <taxon>Actinomycetes</taxon>
        <taxon>Propionibacteriales</taxon>
        <taxon>Nocardioidaceae</taxon>
        <taxon>Nocardioides</taxon>
    </lineage>
</organism>
<feature type="signal peptide" evidence="1">
    <location>
        <begin position="1"/>
        <end position="30"/>
    </location>
</feature>
<name>A0A7Y9YDH2_9ACTN</name>
<feature type="chain" id="PRO_5038734588" evidence="1">
    <location>
        <begin position="31"/>
        <end position="136"/>
    </location>
</feature>
<dbReference type="RefSeq" id="WP_179531092.1">
    <property type="nucleotide sequence ID" value="NZ_BAAAPP010000003.1"/>
</dbReference>
<protein>
    <submittedName>
        <fullName evidence="2">Uncharacterized protein</fullName>
    </submittedName>
</protein>
<dbReference type="Proteomes" id="UP000537326">
    <property type="component" value="Unassembled WGS sequence"/>
</dbReference>
<reference evidence="2 3" key="1">
    <citation type="submission" date="2020-07" db="EMBL/GenBank/DDBJ databases">
        <title>Sequencing the genomes of 1000 actinobacteria strains.</title>
        <authorList>
            <person name="Klenk H.-P."/>
        </authorList>
    </citation>
    <scope>NUCLEOTIDE SEQUENCE [LARGE SCALE GENOMIC DNA]</scope>
    <source>
        <strain evidence="2 3">DSM 18248</strain>
    </source>
</reference>
<evidence type="ECO:0000313" key="3">
    <source>
        <dbReference type="Proteomes" id="UP000537326"/>
    </source>
</evidence>
<keyword evidence="1" id="KW-0732">Signal</keyword>
<comment type="caution">
    <text evidence="2">The sequence shown here is derived from an EMBL/GenBank/DDBJ whole genome shotgun (WGS) entry which is preliminary data.</text>
</comment>
<gene>
    <name evidence="2" type="ORF">BKA05_001736</name>
</gene>
<dbReference type="EMBL" id="JACBZI010000001">
    <property type="protein sequence ID" value="NYI10221.1"/>
    <property type="molecule type" value="Genomic_DNA"/>
</dbReference>
<evidence type="ECO:0000313" key="2">
    <source>
        <dbReference type="EMBL" id="NYI10221.1"/>
    </source>
</evidence>
<keyword evidence="3" id="KW-1185">Reference proteome</keyword>